<evidence type="ECO:0000256" key="7">
    <source>
        <dbReference type="ARBA" id="ARBA00023016"/>
    </source>
</evidence>
<dbReference type="Gene3D" id="2.60.34.10">
    <property type="entry name" value="Substrate Binding Domain Of DNAk, Chain A, domain 1"/>
    <property type="match status" value="1"/>
</dbReference>
<dbReference type="InterPro" id="IPR000277">
    <property type="entry name" value="Cys/Met-Metab_PyrdxlP-dep_enz"/>
</dbReference>
<dbReference type="FunFam" id="3.40.640.10:FF:000046">
    <property type="entry name" value="Cystathionine gamma-lyase"/>
    <property type="match status" value="1"/>
</dbReference>
<dbReference type="InterPro" id="IPR015424">
    <property type="entry name" value="PyrdxlP-dep_Trfase"/>
</dbReference>
<dbReference type="Gene3D" id="3.90.640.10">
    <property type="entry name" value="Actin, Chain A, domain 4"/>
    <property type="match status" value="1"/>
</dbReference>
<dbReference type="Pfam" id="PF00012">
    <property type="entry name" value="HSP70"/>
    <property type="match status" value="1"/>
</dbReference>
<dbReference type="InterPro" id="IPR013126">
    <property type="entry name" value="Hsp_70_fam"/>
</dbReference>
<dbReference type="FunFam" id="3.90.1150.10:FF:000033">
    <property type="entry name" value="Cystathionine gamma-synthase"/>
    <property type="match status" value="1"/>
</dbReference>
<evidence type="ECO:0000256" key="6">
    <source>
        <dbReference type="ARBA" id="ARBA00022898"/>
    </source>
</evidence>
<dbReference type="FunFam" id="3.30.30.30:FF:000005">
    <property type="entry name" value="Heat shock protein ssb1"/>
    <property type="match status" value="1"/>
</dbReference>
<dbReference type="PANTHER" id="PTHR19375">
    <property type="entry name" value="HEAT SHOCK PROTEIN 70KDA"/>
    <property type="match status" value="1"/>
</dbReference>
<dbReference type="FunFam" id="3.30.420.40:FF:000172">
    <property type="entry name" value="Heat shock 70 kDa protein"/>
    <property type="match status" value="1"/>
</dbReference>
<dbReference type="CDD" id="cd00614">
    <property type="entry name" value="CGS_like"/>
    <property type="match status" value="1"/>
</dbReference>
<keyword evidence="4" id="KW-0256">Endoplasmic reticulum</keyword>
<dbReference type="GO" id="GO:0019346">
    <property type="term" value="P:transsulfuration"/>
    <property type="evidence" value="ECO:0007669"/>
    <property type="project" value="InterPro"/>
</dbReference>
<evidence type="ECO:0000256" key="9">
    <source>
        <dbReference type="ARBA" id="ARBA00093222"/>
    </source>
</evidence>
<dbReference type="GO" id="GO:0003824">
    <property type="term" value="F:catalytic activity"/>
    <property type="evidence" value="ECO:0007669"/>
    <property type="project" value="UniProtKB-ARBA"/>
</dbReference>
<gene>
    <name evidence="12" type="ORF">L5515_000122</name>
</gene>
<dbReference type="Gene3D" id="3.30.420.40">
    <property type="match status" value="2"/>
</dbReference>
<dbReference type="GO" id="GO:0009086">
    <property type="term" value="P:methionine biosynthetic process"/>
    <property type="evidence" value="ECO:0007669"/>
    <property type="project" value="UniProtKB-ARBA"/>
</dbReference>
<evidence type="ECO:0000256" key="10">
    <source>
        <dbReference type="ARBA" id="ARBA00093261"/>
    </source>
</evidence>
<evidence type="ECO:0000256" key="11">
    <source>
        <dbReference type="ARBA" id="ARBA00093596"/>
    </source>
</evidence>
<dbReference type="InterPro" id="IPR018181">
    <property type="entry name" value="Heat_shock_70_CS"/>
</dbReference>
<evidence type="ECO:0000256" key="1">
    <source>
        <dbReference type="ARBA" id="ARBA00001933"/>
    </source>
</evidence>
<dbReference type="InterPro" id="IPR043129">
    <property type="entry name" value="ATPase_NBD"/>
</dbReference>
<dbReference type="GO" id="GO:0140662">
    <property type="term" value="F:ATP-dependent protein folding chaperone"/>
    <property type="evidence" value="ECO:0007669"/>
    <property type="project" value="InterPro"/>
</dbReference>
<dbReference type="AlphaFoldDB" id="A0AAE9J193"/>
<comment type="cofactor">
    <cofactor evidence="1">
        <name>pyridoxal 5'-phosphate</name>
        <dbReference type="ChEBI" id="CHEBI:597326"/>
    </cofactor>
</comment>
<dbReference type="InterPro" id="IPR029047">
    <property type="entry name" value="HSP70_peptide-bd_sf"/>
</dbReference>
<dbReference type="PROSITE" id="PS00329">
    <property type="entry name" value="HSP70_2"/>
    <property type="match status" value="1"/>
</dbReference>
<sequence>MSKDFDWPVGYNDAKERLGERFSQLHLDTKILASHAKPLPNADPVVVPIYHSSTYRFKTIAQFDEPNHGSNFVYRRCGNPTTENVEVVINEIEGGAGSLLYNSGLAAINAVFWEFLGAGTHLICMSPIYSGTSSFINETLKRFGVKVTFLDVEKEKNFAEAVEKSIRPNTKMIYFETIANPTMAVPDVLGTLKVAEKHKILTCIDATFSSPYLIQPLSLGADISLHSCSKYIGGHTDVIAGVVTVANYDNWKRLKLQQLTTGSSLSPYDAALLTRGLKTLALRMKQISENALEIAKFLESHLKVTRVYYPGLESHPQHKYAKEVMNKFSGMIAFDVGSAENAIKLVESLKLIVHAVSLGGTESLIEHPLSMSHGKQLLRDENGPSVAPGLLRFSVGIENVEDIIGDLKQALAQLEWSSGVNISSSRSIGIDLGTTNSCVGVYQNGKIEIIANFEGNRITPSYVAFNETERLIGDAAKDQASRNPENTVSNAKRLIGRRFDDEAVQDDIKNWPFVVKSNDGTPVIQVQVKGENREFNAEEISAMVLRRMRNVAEAYIGHEVKDAVITVPAYFNDSQRQATKDAATIAGLNAIRILNEPTAAALAYGLDRGITEEKIVLIFDLGGGTCDVSILSIAEKSVFKVRSTAGDTKLGGEDFDSRLVEHFITEFKKKAGKDISENPRAIRRLRDACEHAKRTLSSKTDATVEVESLVDGIDFKSKITRAKFEELCADLFRKTLEPVERALKDSEIDKTKIDEIVLVGGSSKVPKIQKLLRDFFNGKELNCSINPDEAVAFGAAVQAAVLSGVRDDTIKDVVLYDVTPLSLGTDVVGGRMSNVINRNTRIPANATKTYKTVYDNQTIVGISVYEGERAMVENNHKLGYFKLCGIPPAPRGTPKIDVTFDIDANGILNVTAKERGSGSSNSIIIQYEKGRLSQADIDRMVQEAEQFEKEDAQRIDKANAIDAFVDHVYQVKRALEKYGDRLSSEQRNRAKGLVDQILRCTKSATFDNKQKEKIEDLLKNLCRTFRYCGGEVASQCFNLLYSYFDSETLETILFE</sequence>
<dbReference type="Gene3D" id="3.90.1150.10">
    <property type="entry name" value="Aspartate Aminotransferase, domain 1"/>
    <property type="match status" value="1"/>
</dbReference>
<keyword evidence="7" id="KW-0346">Stress response</keyword>
<dbReference type="PRINTS" id="PR00301">
    <property type="entry name" value="HEATSHOCK70"/>
</dbReference>
<comment type="pathway">
    <text evidence="8">Amino-acid biosynthesis; L-methionine biosynthesis via de novo pathway; L-cystathionine from O-succinyl-L-homoserine: step 1/1.</text>
</comment>
<dbReference type="FunFam" id="3.30.420.40:FF:000026">
    <property type="entry name" value="Heat shock protein 70"/>
    <property type="match status" value="1"/>
</dbReference>
<dbReference type="InterPro" id="IPR015421">
    <property type="entry name" value="PyrdxlP-dep_Trfase_major"/>
</dbReference>
<dbReference type="NCBIfam" id="NF001413">
    <property type="entry name" value="PRK00290.1"/>
    <property type="match status" value="1"/>
</dbReference>
<dbReference type="SUPFAM" id="SSF53067">
    <property type="entry name" value="Actin-like ATPase domain"/>
    <property type="match status" value="2"/>
</dbReference>
<comment type="catalytic activity">
    <reaction evidence="10">
        <text>O-phospho-L-homoserine + L-cysteine = L,L-cystathionine + phosphate</text>
        <dbReference type="Rhea" id="RHEA:80891"/>
        <dbReference type="ChEBI" id="CHEBI:35235"/>
        <dbReference type="ChEBI" id="CHEBI:43474"/>
        <dbReference type="ChEBI" id="CHEBI:57590"/>
        <dbReference type="ChEBI" id="CHEBI:58161"/>
        <dbReference type="EC" id="2.5.1.160"/>
    </reaction>
</comment>
<keyword evidence="5" id="KW-0067">ATP-binding</keyword>
<dbReference type="FunFam" id="2.60.34.10:FF:000002">
    <property type="entry name" value="Heat shock 70 kDa"/>
    <property type="match status" value="1"/>
</dbReference>
<evidence type="ECO:0000256" key="4">
    <source>
        <dbReference type="ARBA" id="ARBA00022824"/>
    </source>
</evidence>
<dbReference type="Pfam" id="PF01053">
    <property type="entry name" value="Cys_Met_Meta_PP"/>
    <property type="match status" value="1"/>
</dbReference>
<dbReference type="SUPFAM" id="SSF53383">
    <property type="entry name" value="PLP-dependent transferases"/>
    <property type="match status" value="1"/>
</dbReference>
<dbReference type="InterPro" id="IPR015422">
    <property type="entry name" value="PyrdxlP-dep_Trfase_small"/>
</dbReference>
<evidence type="ECO:0000313" key="13">
    <source>
        <dbReference type="Proteomes" id="UP000829354"/>
    </source>
</evidence>
<dbReference type="GO" id="GO:0006950">
    <property type="term" value="P:response to stress"/>
    <property type="evidence" value="ECO:0007669"/>
    <property type="project" value="UniProtKB-ARBA"/>
</dbReference>
<organism evidence="12 13">
    <name type="scientific">Caenorhabditis briggsae</name>
    <dbReference type="NCBI Taxonomy" id="6238"/>
    <lineage>
        <taxon>Eukaryota</taxon>
        <taxon>Metazoa</taxon>
        <taxon>Ecdysozoa</taxon>
        <taxon>Nematoda</taxon>
        <taxon>Chromadorea</taxon>
        <taxon>Rhabditida</taxon>
        <taxon>Rhabditina</taxon>
        <taxon>Rhabditomorpha</taxon>
        <taxon>Rhabditoidea</taxon>
        <taxon>Rhabditidae</taxon>
        <taxon>Peloderinae</taxon>
        <taxon>Caenorhabditis</taxon>
    </lineage>
</organism>
<name>A0AAE9J193_CAEBR</name>
<keyword evidence="6" id="KW-0663">Pyridoxal phosphate</keyword>
<dbReference type="EC" id="2.5.1.160" evidence="11"/>
<keyword evidence="13" id="KW-1185">Reference proteome</keyword>
<dbReference type="GO" id="GO:0005524">
    <property type="term" value="F:ATP binding"/>
    <property type="evidence" value="ECO:0007669"/>
    <property type="project" value="UniProtKB-KW"/>
</dbReference>
<comment type="similarity">
    <text evidence="2">Belongs to the heat shock protein 70 family.</text>
</comment>
<evidence type="ECO:0000313" key="12">
    <source>
        <dbReference type="EMBL" id="UMM10264.1"/>
    </source>
</evidence>
<reference evidence="12 13" key="1">
    <citation type="submission" date="2022-04" db="EMBL/GenBank/DDBJ databases">
        <title>Chromosome-level reference genomes for two strains of Caenorhabditis briggsae: an improved platform for comparative genomics.</title>
        <authorList>
            <person name="Stevens L."/>
            <person name="Andersen E."/>
        </authorList>
    </citation>
    <scope>NUCLEOTIDE SEQUENCE [LARGE SCALE GENOMIC DNA]</scope>
    <source>
        <strain evidence="12">VX34</strain>
        <tissue evidence="12">Whole-organism</tissue>
    </source>
</reference>
<dbReference type="PROSITE" id="PS00297">
    <property type="entry name" value="HSP70_1"/>
    <property type="match status" value="1"/>
</dbReference>
<comment type="catalytic activity">
    <reaction evidence="9">
        <text>O-succinyl-L-homoserine + L-cysteine = L,L-cystathionine + succinate + H(+)</text>
        <dbReference type="Rhea" id="RHEA:20397"/>
        <dbReference type="ChEBI" id="CHEBI:15378"/>
        <dbReference type="ChEBI" id="CHEBI:30031"/>
        <dbReference type="ChEBI" id="CHEBI:35235"/>
        <dbReference type="ChEBI" id="CHEBI:57661"/>
        <dbReference type="ChEBI" id="CHEBI:58161"/>
    </reaction>
</comment>
<keyword evidence="3" id="KW-0547">Nucleotide-binding</keyword>
<dbReference type="FunFam" id="3.90.640.10:FF:000002">
    <property type="entry name" value="Heat shock 70 kDa"/>
    <property type="match status" value="1"/>
</dbReference>
<proteinExistence type="inferred from homology"/>
<dbReference type="EMBL" id="CP092620">
    <property type="protein sequence ID" value="UMM10264.1"/>
    <property type="molecule type" value="Genomic_DNA"/>
</dbReference>
<dbReference type="Gene3D" id="3.30.30.30">
    <property type="match status" value="1"/>
</dbReference>
<accession>A0AAE9J193</accession>
<evidence type="ECO:0000256" key="5">
    <source>
        <dbReference type="ARBA" id="ARBA00022840"/>
    </source>
</evidence>
<dbReference type="SUPFAM" id="SSF100920">
    <property type="entry name" value="Heat shock protein 70kD (HSP70), peptide-binding domain"/>
    <property type="match status" value="1"/>
</dbReference>
<evidence type="ECO:0000256" key="3">
    <source>
        <dbReference type="ARBA" id="ARBA00022741"/>
    </source>
</evidence>
<dbReference type="Gene3D" id="3.40.640.10">
    <property type="entry name" value="Type I PLP-dependent aspartate aminotransferase-like (Major domain)"/>
    <property type="match status" value="1"/>
</dbReference>
<dbReference type="Proteomes" id="UP000829354">
    <property type="component" value="Chromosome I"/>
</dbReference>
<protein>
    <recommendedName>
        <fullName evidence="11">plant cystathionine gamma-synthase</fullName>
        <ecNumber evidence="11">2.5.1.160</ecNumber>
    </recommendedName>
</protein>
<dbReference type="PROSITE" id="PS01036">
    <property type="entry name" value="HSP70_3"/>
    <property type="match status" value="1"/>
</dbReference>
<evidence type="ECO:0000256" key="2">
    <source>
        <dbReference type="ARBA" id="ARBA00007381"/>
    </source>
</evidence>
<evidence type="ECO:0000256" key="8">
    <source>
        <dbReference type="ARBA" id="ARBA00060510"/>
    </source>
</evidence>
<dbReference type="GO" id="GO:0030170">
    <property type="term" value="F:pyridoxal phosphate binding"/>
    <property type="evidence" value="ECO:0007669"/>
    <property type="project" value="InterPro"/>
</dbReference>